<evidence type="ECO:0000256" key="1">
    <source>
        <dbReference type="SAM" id="MobiDB-lite"/>
    </source>
</evidence>
<proteinExistence type="predicted"/>
<keyword evidence="3" id="KW-1185">Reference proteome</keyword>
<comment type="caution">
    <text evidence="2">The sequence shown here is derived from an EMBL/GenBank/DDBJ whole genome shotgun (WGS) entry which is preliminary data.</text>
</comment>
<dbReference type="InParanoid" id="A0A409W9M6"/>
<feature type="region of interest" description="Disordered" evidence="1">
    <location>
        <begin position="34"/>
        <end position="65"/>
    </location>
</feature>
<accession>A0A409W9M6</accession>
<dbReference type="Proteomes" id="UP000284706">
    <property type="component" value="Unassembled WGS sequence"/>
</dbReference>
<organism evidence="2 3">
    <name type="scientific">Gymnopilus dilepis</name>
    <dbReference type="NCBI Taxonomy" id="231916"/>
    <lineage>
        <taxon>Eukaryota</taxon>
        <taxon>Fungi</taxon>
        <taxon>Dikarya</taxon>
        <taxon>Basidiomycota</taxon>
        <taxon>Agaricomycotina</taxon>
        <taxon>Agaricomycetes</taxon>
        <taxon>Agaricomycetidae</taxon>
        <taxon>Agaricales</taxon>
        <taxon>Agaricineae</taxon>
        <taxon>Hymenogastraceae</taxon>
        <taxon>Gymnopilus</taxon>
    </lineage>
</organism>
<name>A0A409W9M6_9AGAR</name>
<gene>
    <name evidence="2" type="ORF">CVT26_008349</name>
</gene>
<dbReference type="AlphaFoldDB" id="A0A409W9M6"/>
<evidence type="ECO:0000313" key="3">
    <source>
        <dbReference type="Proteomes" id="UP000284706"/>
    </source>
</evidence>
<reference evidence="2 3" key="1">
    <citation type="journal article" date="2018" name="Evol. Lett.">
        <title>Horizontal gene cluster transfer increased hallucinogenic mushroom diversity.</title>
        <authorList>
            <person name="Reynolds H.T."/>
            <person name="Vijayakumar V."/>
            <person name="Gluck-Thaler E."/>
            <person name="Korotkin H.B."/>
            <person name="Matheny P.B."/>
            <person name="Slot J.C."/>
        </authorList>
    </citation>
    <scope>NUCLEOTIDE SEQUENCE [LARGE SCALE GENOMIC DNA]</scope>
    <source>
        <strain evidence="2 3">SRW20</strain>
    </source>
</reference>
<dbReference type="EMBL" id="NHYE01005280">
    <property type="protein sequence ID" value="PPQ75213.1"/>
    <property type="molecule type" value="Genomic_DNA"/>
</dbReference>
<sequence length="65" mass="7234">MPSAFYPGWQTYAAPYPGTPYYVQHHSPWTPNTPLWAPGSPPRAQYTQFGPGWHNQGPPPSPRGV</sequence>
<evidence type="ECO:0000313" key="2">
    <source>
        <dbReference type="EMBL" id="PPQ75213.1"/>
    </source>
</evidence>
<protein>
    <submittedName>
        <fullName evidence="2">Uncharacterized protein</fullName>
    </submittedName>
</protein>